<evidence type="ECO:0000313" key="14">
    <source>
        <dbReference type="Proteomes" id="UP000002043"/>
    </source>
</evidence>
<keyword evidence="4 10" id="KW-0547">Nucleotide-binding</keyword>
<keyword evidence="3 10" id="KW-0808">Transferase</keyword>
<evidence type="ECO:0000256" key="5">
    <source>
        <dbReference type="ARBA" id="ARBA00022832"/>
    </source>
</evidence>
<comment type="catalytic activity">
    <reaction evidence="9 10">
        <text>N(6)-carboxybiotinyl-L-lysyl-[protein] + acetyl-CoA = N(6)-biotinyl-L-lysyl-[protein] + malonyl-CoA</text>
        <dbReference type="Rhea" id="RHEA:54728"/>
        <dbReference type="Rhea" id="RHEA-COMP:10505"/>
        <dbReference type="Rhea" id="RHEA-COMP:10506"/>
        <dbReference type="ChEBI" id="CHEBI:57288"/>
        <dbReference type="ChEBI" id="CHEBI:57384"/>
        <dbReference type="ChEBI" id="CHEBI:83144"/>
        <dbReference type="ChEBI" id="CHEBI:83145"/>
        <dbReference type="EC" id="2.1.3.15"/>
    </reaction>
</comment>
<comment type="subcellular location">
    <subcellularLocation>
        <location evidence="10">Cytoplasm</location>
    </subcellularLocation>
</comment>
<dbReference type="InterPro" id="IPR029045">
    <property type="entry name" value="ClpP/crotonase-like_dom_sf"/>
</dbReference>
<dbReference type="GO" id="GO:0003989">
    <property type="term" value="F:acetyl-CoA carboxylase activity"/>
    <property type="evidence" value="ECO:0007669"/>
    <property type="project" value="InterPro"/>
</dbReference>
<dbReference type="InterPro" id="IPR001095">
    <property type="entry name" value="Acetyl_CoA_COase_a_su"/>
</dbReference>
<keyword evidence="10" id="KW-0963">Cytoplasm</keyword>
<dbReference type="UniPathway" id="UPA00655">
    <property type="reaction ID" value="UER00711"/>
</dbReference>
<keyword evidence="2 10" id="KW-0444">Lipid biosynthesis</keyword>
<dbReference type="GO" id="GO:0009317">
    <property type="term" value="C:acetyl-CoA carboxylase complex"/>
    <property type="evidence" value="ECO:0007669"/>
    <property type="project" value="InterPro"/>
</dbReference>
<dbReference type="Pfam" id="PF03255">
    <property type="entry name" value="ACCA"/>
    <property type="match status" value="1"/>
</dbReference>
<dbReference type="Gene3D" id="3.90.226.10">
    <property type="entry name" value="2-enoyl-CoA Hydratase, Chain A, domain 1"/>
    <property type="match status" value="1"/>
</dbReference>
<dbReference type="InterPro" id="IPR011763">
    <property type="entry name" value="COA_CT_C"/>
</dbReference>
<dbReference type="RefSeq" id="WP_012991387.1">
    <property type="nucleotide sequence ID" value="NC_013894.1"/>
</dbReference>
<dbReference type="STRING" id="638303.Thal_0345"/>
<feature type="domain" description="CoA carboxyltransferase C-terminal" evidence="12">
    <location>
        <begin position="32"/>
        <end position="289"/>
    </location>
</feature>
<reference evidence="14" key="1">
    <citation type="journal article" date="2010" name="Stand. Genomic Sci.">
        <title>Complete genome sequence of Thermocrinis albus type strain (HI 11/12T).</title>
        <authorList>
            <person name="Wirth R."/>
            <person name="Sikorski J."/>
            <person name="Brambilla E."/>
            <person name="Misra M."/>
            <person name="Lapidus A."/>
            <person name="Copeland A."/>
            <person name="Nolan M."/>
            <person name="Lucas S."/>
            <person name="Chen F."/>
            <person name="Tice H."/>
            <person name="Cheng J.F."/>
            <person name="Han C."/>
            <person name="Detter J.C."/>
            <person name="Tapia R."/>
            <person name="Bruce D."/>
            <person name="Goodwin L."/>
            <person name="Pitluck S."/>
            <person name="Pati A."/>
            <person name="Anderson I."/>
            <person name="Ivanova N."/>
            <person name="Mavromatis K."/>
            <person name="Mikhailova N."/>
            <person name="Chen A."/>
            <person name="Palaniappan K."/>
            <person name="Bilek Y."/>
            <person name="Hader T."/>
            <person name="Land M."/>
            <person name="Hauser L."/>
            <person name="Chang Y.J."/>
            <person name="Jeffries C.D."/>
            <person name="Tindall B.J."/>
            <person name="Rohde M."/>
            <person name="Goker M."/>
            <person name="Bristow J."/>
            <person name="Eisen J.A."/>
            <person name="Markowitz V."/>
            <person name="Hugenholtz P."/>
            <person name="Kyrpides N.C."/>
            <person name="Klenk H.P."/>
        </authorList>
    </citation>
    <scope>NUCLEOTIDE SEQUENCE [LARGE SCALE GENOMIC DNA]</scope>
    <source>
        <strain evidence="14">DSM 14484 / JCM 11386 / HI 11/12</strain>
    </source>
</reference>
<organism evidence="13 14">
    <name type="scientific">Thermocrinis albus (strain DSM 14484 / JCM 11386 / HI 11/12)</name>
    <dbReference type="NCBI Taxonomy" id="638303"/>
    <lineage>
        <taxon>Bacteria</taxon>
        <taxon>Pseudomonadati</taxon>
        <taxon>Aquificota</taxon>
        <taxon>Aquificia</taxon>
        <taxon>Aquificales</taxon>
        <taxon>Aquificaceae</taxon>
        <taxon>Thermocrinis</taxon>
    </lineage>
</organism>
<evidence type="ECO:0000259" key="12">
    <source>
        <dbReference type="PROSITE" id="PS50989"/>
    </source>
</evidence>
<dbReference type="EMBL" id="CP001931">
    <property type="protein sequence ID" value="ADC88980.1"/>
    <property type="molecule type" value="Genomic_DNA"/>
</dbReference>
<dbReference type="HAMAP" id="MF_00823">
    <property type="entry name" value="AcetylCoA_CT_alpha"/>
    <property type="match status" value="1"/>
</dbReference>
<dbReference type="Proteomes" id="UP000002043">
    <property type="component" value="Chromosome"/>
</dbReference>
<comment type="similarity">
    <text evidence="10">Belongs to the AccA family.</text>
</comment>
<comment type="function">
    <text evidence="10">Component of the acetyl coenzyme A carboxylase (ACC) complex. First, biotin carboxylase catalyzes the carboxylation of biotin on its carrier protein (BCCP) and then the CO(2) group is transferred by the carboxyltransferase to acetyl-CoA to form malonyl-CoA.</text>
</comment>
<evidence type="ECO:0000256" key="11">
    <source>
        <dbReference type="SAM" id="Coils"/>
    </source>
</evidence>
<dbReference type="GO" id="GO:0006633">
    <property type="term" value="P:fatty acid biosynthetic process"/>
    <property type="evidence" value="ECO:0007669"/>
    <property type="project" value="UniProtKB-KW"/>
</dbReference>
<dbReference type="OrthoDB" id="9808023at2"/>
<dbReference type="NCBIfam" id="NF004344">
    <property type="entry name" value="PRK05724.1"/>
    <property type="match status" value="1"/>
</dbReference>
<evidence type="ECO:0000256" key="4">
    <source>
        <dbReference type="ARBA" id="ARBA00022741"/>
    </source>
</evidence>
<dbReference type="SUPFAM" id="SSF52096">
    <property type="entry name" value="ClpP/crotonase"/>
    <property type="match status" value="1"/>
</dbReference>
<evidence type="ECO:0000256" key="3">
    <source>
        <dbReference type="ARBA" id="ARBA00022679"/>
    </source>
</evidence>
<dbReference type="PANTHER" id="PTHR42853:SF3">
    <property type="entry name" value="ACETYL-COENZYME A CARBOXYLASE CARBOXYL TRANSFERASE SUBUNIT ALPHA, CHLOROPLASTIC"/>
    <property type="match status" value="1"/>
</dbReference>
<dbReference type="GO" id="GO:0016743">
    <property type="term" value="F:carboxyl- or carbamoyltransferase activity"/>
    <property type="evidence" value="ECO:0007669"/>
    <property type="project" value="UniProtKB-UniRule"/>
</dbReference>
<dbReference type="NCBIfam" id="TIGR00513">
    <property type="entry name" value="accA"/>
    <property type="match status" value="1"/>
</dbReference>
<keyword evidence="11" id="KW-0175">Coiled coil</keyword>
<accession>D3SP93</accession>
<evidence type="ECO:0000256" key="2">
    <source>
        <dbReference type="ARBA" id="ARBA00022516"/>
    </source>
</evidence>
<dbReference type="AlphaFoldDB" id="D3SP93"/>
<comment type="pathway">
    <text evidence="1 10">Lipid metabolism; malonyl-CoA biosynthesis; malonyl-CoA from acetyl-CoA: step 1/1.</text>
</comment>
<dbReference type="GO" id="GO:2001295">
    <property type="term" value="P:malonyl-CoA biosynthetic process"/>
    <property type="evidence" value="ECO:0007669"/>
    <property type="project" value="UniProtKB-UniRule"/>
</dbReference>
<dbReference type="NCBIfam" id="NF041504">
    <property type="entry name" value="AccA_sub"/>
    <property type="match status" value="1"/>
</dbReference>
<dbReference type="PANTHER" id="PTHR42853">
    <property type="entry name" value="ACETYL-COENZYME A CARBOXYLASE CARBOXYL TRANSFERASE SUBUNIT ALPHA"/>
    <property type="match status" value="1"/>
</dbReference>
<keyword evidence="6 10" id="KW-0067">ATP-binding</keyword>
<evidence type="ECO:0000313" key="13">
    <source>
        <dbReference type="EMBL" id="ADC88980.1"/>
    </source>
</evidence>
<dbReference type="EC" id="2.1.3.15" evidence="10"/>
<evidence type="ECO:0000256" key="10">
    <source>
        <dbReference type="HAMAP-Rule" id="MF_00823"/>
    </source>
</evidence>
<dbReference type="PROSITE" id="PS50989">
    <property type="entry name" value="COA_CT_CTER"/>
    <property type="match status" value="1"/>
</dbReference>
<dbReference type="KEGG" id="tal:Thal_0345"/>
<dbReference type="GO" id="GO:0005524">
    <property type="term" value="F:ATP binding"/>
    <property type="evidence" value="ECO:0007669"/>
    <property type="project" value="UniProtKB-KW"/>
</dbReference>
<evidence type="ECO:0000256" key="8">
    <source>
        <dbReference type="ARBA" id="ARBA00023160"/>
    </source>
</evidence>
<evidence type="ECO:0000256" key="7">
    <source>
        <dbReference type="ARBA" id="ARBA00023098"/>
    </source>
</evidence>
<name>D3SP93_THEAH</name>
<protein>
    <recommendedName>
        <fullName evidence="10">Acetyl-coenzyme A carboxylase carboxyl transferase subunit alpha</fullName>
        <shortName evidence="10">ACCase subunit alpha</shortName>
        <shortName evidence="10">Acetyl-CoA carboxylase carboxyltransferase subunit alpha</shortName>
        <ecNumber evidence="10">2.1.3.15</ecNumber>
    </recommendedName>
</protein>
<keyword evidence="8 10" id="KW-0275">Fatty acid biosynthesis</keyword>
<dbReference type="PRINTS" id="PR01069">
    <property type="entry name" value="ACCCTRFRASEA"/>
</dbReference>
<keyword evidence="5 10" id="KW-0276">Fatty acid metabolism</keyword>
<evidence type="ECO:0000256" key="6">
    <source>
        <dbReference type="ARBA" id="ARBA00022840"/>
    </source>
</evidence>
<evidence type="ECO:0000256" key="9">
    <source>
        <dbReference type="ARBA" id="ARBA00049152"/>
    </source>
</evidence>
<proteinExistence type="inferred from homology"/>
<gene>
    <name evidence="10" type="primary">accA</name>
    <name evidence="13" type="ordered locus">Thal_0345</name>
</gene>
<comment type="subunit">
    <text evidence="10">Acetyl-CoA carboxylase is a heterohexamer composed of biotin carboxyl carrier protein (AccB), biotin carboxylase (AccC) and two subunits each of ACCase subunit alpha (AccA) and ACCase subunit beta (AccD).</text>
</comment>
<evidence type="ECO:0000256" key="1">
    <source>
        <dbReference type="ARBA" id="ARBA00004956"/>
    </source>
</evidence>
<sequence>MLEIEKDLEELAQKILQLKKLLQLGERHRESELRRLQREFREKARKAYQKLDPWDRVQLARHPKRPHTMDLIPILFEEFTELHGDRLFGDDRAVVAGFAYFEGMPVAVIGHEKGRSTKEKMERNFGMPHPEGYRKAVRIAKLAESYGMPVITFVDTAGAYPGVGAEERGQAEAIAQCLYTFGYLRTPVVSVVIGEGGSGGALAFGVANRVYMLENAVYSVISPEGCAAILWKDQSKVKEAAKALKLTSWDLLRLGVIDGIIREPLGGAHWDYMRTARLIKRCLRKALRELLELTPERLVEDRIKKFSSMGVFQEVMP</sequence>
<feature type="coiled-coil region" evidence="11">
    <location>
        <begin position="1"/>
        <end position="28"/>
    </location>
</feature>
<dbReference type="eggNOG" id="COG0825">
    <property type="taxonomic scope" value="Bacteria"/>
</dbReference>
<keyword evidence="7 10" id="KW-0443">Lipid metabolism</keyword>
<dbReference type="HOGENOM" id="CLU_015486_0_2_0"/>
<keyword evidence="14" id="KW-1185">Reference proteome</keyword>